<feature type="region of interest" description="Disordered" evidence="1">
    <location>
        <begin position="39"/>
        <end position="59"/>
    </location>
</feature>
<organism evidence="2 3">
    <name type="scientific">Chara braunii</name>
    <name type="common">Braun's stonewort</name>
    <dbReference type="NCBI Taxonomy" id="69332"/>
    <lineage>
        <taxon>Eukaryota</taxon>
        <taxon>Viridiplantae</taxon>
        <taxon>Streptophyta</taxon>
        <taxon>Charophyceae</taxon>
        <taxon>Charales</taxon>
        <taxon>Characeae</taxon>
        <taxon>Chara</taxon>
    </lineage>
</organism>
<feature type="compositionally biased region" description="Acidic residues" evidence="1">
    <location>
        <begin position="116"/>
        <end position="178"/>
    </location>
</feature>
<name>A0A388KRM3_CHABU</name>
<feature type="compositionally biased region" description="Basic and acidic residues" evidence="1">
    <location>
        <begin position="208"/>
        <end position="219"/>
    </location>
</feature>
<sequence length="233" mass="26308">MWSPVQRHYRFWGRCLNYLTTSSRKSEKKERLDYACGEGSASLSSWSTTSPSTDESPVPHVLSRRLTSYLQWSACLEDRTGGGSYPSRAEYLDPQGIIDVLFFSPQTVVEERAVAEEAEVEDESEEETSEEEESYSEYNEEDPGEEEDEDQLEEEEESEWETLGEEADCAEAQEEDPEAAARQREEIMAGKQPLEYKSGADLPILNDPTRDLKPPKNDDGDSTAETSSPPARK</sequence>
<feature type="compositionally biased region" description="Polar residues" evidence="1">
    <location>
        <begin position="223"/>
        <end position="233"/>
    </location>
</feature>
<feature type="compositionally biased region" description="Basic and acidic residues" evidence="1">
    <location>
        <begin position="179"/>
        <end position="188"/>
    </location>
</feature>
<dbReference type="Proteomes" id="UP000265515">
    <property type="component" value="Unassembled WGS sequence"/>
</dbReference>
<dbReference type="Gramene" id="GBG72715">
    <property type="protein sequence ID" value="GBG72715"/>
    <property type="gene ID" value="CBR_g12283"/>
</dbReference>
<comment type="caution">
    <text evidence="2">The sequence shown here is derived from an EMBL/GenBank/DDBJ whole genome shotgun (WGS) entry which is preliminary data.</text>
</comment>
<dbReference type="AlphaFoldDB" id="A0A388KRM3"/>
<keyword evidence="3" id="KW-1185">Reference proteome</keyword>
<protein>
    <submittedName>
        <fullName evidence="2">Uncharacterized protein</fullName>
    </submittedName>
</protein>
<accession>A0A388KRM3</accession>
<dbReference type="EMBL" id="BFEA01000170">
    <property type="protein sequence ID" value="GBG72715.1"/>
    <property type="molecule type" value="Genomic_DNA"/>
</dbReference>
<feature type="compositionally biased region" description="Low complexity" evidence="1">
    <location>
        <begin position="40"/>
        <end position="59"/>
    </location>
</feature>
<feature type="region of interest" description="Disordered" evidence="1">
    <location>
        <begin position="113"/>
        <end position="233"/>
    </location>
</feature>
<proteinExistence type="predicted"/>
<evidence type="ECO:0000313" key="2">
    <source>
        <dbReference type="EMBL" id="GBG72715.1"/>
    </source>
</evidence>
<evidence type="ECO:0000256" key="1">
    <source>
        <dbReference type="SAM" id="MobiDB-lite"/>
    </source>
</evidence>
<gene>
    <name evidence="2" type="ORF">CBR_g12283</name>
</gene>
<evidence type="ECO:0000313" key="3">
    <source>
        <dbReference type="Proteomes" id="UP000265515"/>
    </source>
</evidence>
<reference evidence="2 3" key="1">
    <citation type="journal article" date="2018" name="Cell">
        <title>The Chara Genome: Secondary Complexity and Implications for Plant Terrestrialization.</title>
        <authorList>
            <person name="Nishiyama T."/>
            <person name="Sakayama H."/>
            <person name="Vries J.D."/>
            <person name="Buschmann H."/>
            <person name="Saint-Marcoux D."/>
            <person name="Ullrich K.K."/>
            <person name="Haas F.B."/>
            <person name="Vanderstraeten L."/>
            <person name="Becker D."/>
            <person name="Lang D."/>
            <person name="Vosolsobe S."/>
            <person name="Rombauts S."/>
            <person name="Wilhelmsson P.K.I."/>
            <person name="Janitza P."/>
            <person name="Kern R."/>
            <person name="Heyl A."/>
            <person name="Rumpler F."/>
            <person name="Villalobos L.I.A.C."/>
            <person name="Clay J.M."/>
            <person name="Skokan R."/>
            <person name="Toyoda A."/>
            <person name="Suzuki Y."/>
            <person name="Kagoshima H."/>
            <person name="Schijlen E."/>
            <person name="Tajeshwar N."/>
            <person name="Catarino B."/>
            <person name="Hetherington A.J."/>
            <person name="Saltykova A."/>
            <person name="Bonnot C."/>
            <person name="Breuninger H."/>
            <person name="Symeonidi A."/>
            <person name="Radhakrishnan G.V."/>
            <person name="Van Nieuwerburgh F."/>
            <person name="Deforce D."/>
            <person name="Chang C."/>
            <person name="Karol K.G."/>
            <person name="Hedrich R."/>
            <person name="Ulvskov P."/>
            <person name="Glockner G."/>
            <person name="Delwiche C.F."/>
            <person name="Petrasek J."/>
            <person name="Van de Peer Y."/>
            <person name="Friml J."/>
            <person name="Beilby M."/>
            <person name="Dolan L."/>
            <person name="Kohara Y."/>
            <person name="Sugano S."/>
            <person name="Fujiyama A."/>
            <person name="Delaux P.-M."/>
            <person name="Quint M."/>
            <person name="TheiBen G."/>
            <person name="Hagemann M."/>
            <person name="Harholt J."/>
            <person name="Dunand C."/>
            <person name="Zachgo S."/>
            <person name="Langdale J."/>
            <person name="Maumus F."/>
            <person name="Straeten D.V.D."/>
            <person name="Gould S.B."/>
            <person name="Rensing S.A."/>
        </authorList>
    </citation>
    <scope>NUCLEOTIDE SEQUENCE [LARGE SCALE GENOMIC DNA]</scope>
    <source>
        <strain evidence="2 3">S276</strain>
    </source>
</reference>